<feature type="domain" description="2Fe-2S ferredoxin-type" evidence="6">
    <location>
        <begin position="9"/>
        <end position="86"/>
    </location>
</feature>
<dbReference type="InterPro" id="IPR006058">
    <property type="entry name" value="2Fe2S_fd_BS"/>
</dbReference>
<dbReference type="Pfam" id="PF00111">
    <property type="entry name" value="Fer2"/>
    <property type="match status" value="1"/>
</dbReference>
<dbReference type="PANTHER" id="PTHR44379:SF5">
    <property type="entry name" value="OXIDOREDUCTASE WITH IRON-SULFUR SUBUNIT"/>
    <property type="match status" value="1"/>
</dbReference>
<keyword evidence="3" id="KW-0560">Oxidoreductase</keyword>
<dbReference type="PROSITE" id="PS00197">
    <property type="entry name" value="2FE2S_FER_1"/>
    <property type="match status" value="1"/>
</dbReference>
<sequence length="194" mass="20310">MGDEVTGQSSVELTVDGEHRTITYREGSSLMQALRDNRIDSVLNGCSEGVCGACNVLNEDTGGVVRSCLFPADRFDGAELTTAAGLVDDETGELHPVQAAFLDHGAAQCGFCIPGMMVSAAKLLRENDDPTREEIASALNGNICRCTGYVQQFDAVEDAAARIRGETETSEQSSAVTDGGCPGCDCGFGGESDE</sequence>
<dbReference type="CDD" id="cd00207">
    <property type="entry name" value="fer2"/>
    <property type="match status" value="1"/>
</dbReference>
<accession>A0ABU2G2A1</accession>
<dbReference type="Gene3D" id="1.10.150.120">
    <property type="entry name" value="[2Fe-2S]-binding domain"/>
    <property type="match status" value="1"/>
</dbReference>
<keyword evidence="8" id="KW-1185">Reference proteome</keyword>
<evidence type="ECO:0000256" key="2">
    <source>
        <dbReference type="ARBA" id="ARBA00022723"/>
    </source>
</evidence>
<evidence type="ECO:0000256" key="4">
    <source>
        <dbReference type="ARBA" id="ARBA00023004"/>
    </source>
</evidence>
<dbReference type="PROSITE" id="PS51085">
    <property type="entry name" value="2FE2S_FER_2"/>
    <property type="match status" value="1"/>
</dbReference>
<evidence type="ECO:0000259" key="6">
    <source>
        <dbReference type="PROSITE" id="PS51085"/>
    </source>
</evidence>
<dbReference type="Proteomes" id="UP001254813">
    <property type="component" value="Unassembled WGS sequence"/>
</dbReference>
<keyword evidence="4" id="KW-0408">Iron</keyword>
<dbReference type="InterPro" id="IPR051452">
    <property type="entry name" value="Diverse_Oxidoreductases"/>
</dbReference>
<dbReference type="Pfam" id="PF01799">
    <property type="entry name" value="Fer2_2"/>
    <property type="match status" value="1"/>
</dbReference>
<gene>
    <name evidence="7" type="ORF">NDI79_12050</name>
</gene>
<dbReference type="RefSeq" id="WP_310928749.1">
    <property type="nucleotide sequence ID" value="NZ_JAMQOQ010000003.1"/>
</dbReference>
<dbReference type="SUPFAM" id="SSF54292">
    <property type="entry name" value="2Fe-2S ferredoxin-like"/>
    <property type="match status" value="1"/>
</dbReference>
<dbReference type="InterPro" id="IPR001041">
    <property type="entry name" value="2Fe-2S_ferredoxin-type"/>
</dbReference>
<keyword evidence="5" id="KW-0411">Iron-sulfur</keyword>
<name>A0ABU2G2A1_9EURY</name>
<evidence type="ECO:0000256" key="3">
    <source>
        <dbReference type="ARBA" id="ARBA00023002"/>
    </source>
</evidence>
<keyword evidence="1" id="KW-0001">2Fe-2S</keyword>
<dbReference type="PANTHER" id="PTHR44379">
    <property type="entry name" value="OXIDOREDUCTASE WITH IRON-SULFUR SUBUNIT"/>
    <property type="match status" value="1"/>
</dbReference>
<dbReference type="InterPro" id="IPR036884">
    <property type="entry name" value="2Fe-2S-bd_dom_sf"/>
</dbReference>
<comment type="caution">
    <text evidence="7">The sequence shown here is derived from an EMBL/GenBank/DDBJ whole genome shotgun (WGS) entry which is preliminary data.</text>
</comment>
<evidence type="ECO:0000313" key="8">
    <source>
        <dbReference type="Proteomes" id="UP001254813"/>
    </source>
</evidence>
<evidence type="ECO:0000313" key="7">
    <source>
        <dbReference type="EMBL" id="MDS0294902.1"/>
    </source>
</evidence>
<evidence type="ECO:0000256" key="5">
    <source>
        <dbReference type="ARBA" id="ARBA00023014"/>
    </source>
</evidence>
<dbReference type="InterPro" id="IPR012675">
    <property type="entry name" value="Beta-grasp_dom_sf"/>
</dbReference>
<evidence type="ECO:0000256" key="1">
    <source>
        <dbReference type="ARBA" id="ARBA00022714"/>
    </source>
</evidence>
<protein>
    <submittedName>
        <fullName evidence="7">2Fe-2S iron-sulfur cluster-binding protein</fullName>
    </submittedName>
</protein>
<proteinExistence type="predicted"/>
<dbReference type="SUPFAM" id="SSF47741">
    <property type="entry name" value="CO dehydrogenase ISP C-domain like"/>
    <property type="match status" value="1"/>
</dbReference>
<reference evidence="7 8" key="1">
    <citation type="submission" date="2022-06" db="EMBL/GenBank/DDBJ databases">
        <title>Halogeometricum sp. a new haloarchaeum isolate from saline soil.</title>
        <authorList>
            <person name="Strakova D."/>
            <person name="Galisteo C."/>
            <person name="Sanchez-Porro C."/>
            <person name="Ventosa A."/>
        </authorList>
    </citation>
    <scope>NUCLEOTIDE SEQUENCE [LARGE SCALE GENOMIC DNA]</scope>
    <source>
        <strain evidence="8">S3BR25-2</strain>
    </source>
</reference>
<dbReference type="EMBL" id="JAMQOQ010000003">
    <property type="protein sequence ID" value="MDS0294902.1"/>
    <property type="molecule type" value="Genomic_DNA"/>
</dbReference>
<keyword evidence="2" id="KW-0479">Metal-binding</keyword>
<dbReference type="Gene3D" id="3.10.20.30">
    <property type="match status" value="1"/>
</dbReference>
<organism evidence="7 8">
    <name type="scientific">Halogeometricum luteum</name>
    <dbReference type="NCBI Taxonomy" id="2950537"/>
    <lineage>
        <taxon>Archaea</taxon>
        <taxon>Methanobacteriati</taxon>
        <taxon>Methanobacteriota</taxon>
        <taxon>Stenosarchaea group</taxon>
        <taxon>Halobacteria</taxon>
        <taxon>Halobacteriales</taxon>
        <taxon>Haloferacaceae</taxon>
        <taxon>Halogeometricum</taxon>
    </lineage>
</organism>
<dbReference type="InterPro" id="IPR036010">
    <property type="entry name" value="2Fe-2S_ferredoxin-like_sf"/>
</dbReference>
<dbReference type="InterPro" id="IPR002888">
    <property type="entry name" value="2Fe-2S-bd"/>
</dbReference>